<gene>
    <name evidence="2" type="ORF">DPMN_095264</name>
</gene>
<keyword evidence="1" id="KW-0472">Membrane</keyword>
<reference evidence="2" key="2">
    <citation type="submission" date="2020-11" db="EMBL/GenBank/DDBJ databases">
        <authorList>
            <person name="McCartney M.A."/>
            <person name="Auch B."/>
            <person name="Kono T."/>
            <person name="Mallez S."/>
            <person name="Becker A."/>
            <person name="Gohl D.M."/>
            <person name="Silverstein K.A.T."/>
            <person name="Koren S."/>
            <person name="Bechman K.B."/>
            <person name="Herman A."/>
            <person name="Abrahante J.E."/>
            <person name="Garbe J."/>
        </authorList>
    </citation>
    <scope>NUCLEOTIDE SEQUENCE</scope>
    <source>
        <strain evidence="2">Duluth1</strain>
        <tissue evidence="2">Whole animal</tissue>
    </source>
</reference>
<feature type="transmembrane region" description="Helical" evidence="1">
    <location>
        <begin position="21"/>
        <end position="43"/>
    </location>
</feature>
<reference evidence="2" key="1">
    <citation type="journal article" date="2019" name="bioRxiv">
        <title>The Genome of the Zebra Mussel, Dreissena polymorpha: A Resource for Invasive Species Research.</title>
        <authorList>
            <person name="McCartney M.A."/>
            <person name="Auch B."/>
            <person name="Kono T."/>
            <person name="Mallez S."/>
            <person name="Zhang Y."/>
            <person name="Obille A."/>
            <person name="Becker A."/>
            <person name="Abrahante J.E."/>
            <person name="Garbe J."/>
            <person name="Badalamenti J.P."/>
            <person name="Herman A."/>
            <person name="Mangelson H."/>
            <person name="Liachko I."/>
            <person name="Sullivan S."/>
            <person name="Sone E.D."/>
            <person name="Koren S."/>
            <person name="Silverstein K.A.T."/>
            <person name="Beckman K.B."/>
            <person name="Gohl D.M."/>
        </authorList>
    </citation>
    <scope>NUCLEOTIDE SEQUENCE</scope>
    <source>
        <strain evidence="2">Duluth1</strain>
        <tissue evidence="2">Whole animal</tissue>
    </source>
</reference>
<keyword evidence="1" id="KW-0812">Transmembrane</keyword>
<dbReference type="AlphaFoldDB" id="A0A9D4L904"/>
<evidence type="ECO:0000256" key="1">
    <source>
        <dbReference type="SAM" id="Phobius"/>
    </source>
</evidence>
<dbReference type="Proteomes" id="UP000828390">
    <property type="component" value="Unassembled WGS sequence"/>
</dbReference>
<protein>
    <submittedName>
        <fullName evidence="2">Uncharacterized protein</fullName>
    </submittedName>
</protein>
<keyword evidence="3" id="KW-1185">Reference proteome</keyword>
<accession>A0A9D4L904</accession>
<evidence type="ECO:0000313" key="2">
    <source>
        <dbReference type="EMBL" id="KAH3852747.1"/>
    </source>
</evidence>
<dbReference type="EMBL" id="JAIWYP010000003">
    <property type="protein sequence ID" value="KAH3852747.1"/>
    <property type="molecule type" value="Genomic_DNA"/>
</dbReference>
<comment type="caution">
    <text evidence="2">The sequence shown here is derived from an EMBL/GenBank/DDBJ whole genome shotgun (WGS) entry which is preliminary data.</text>
</comment>
<sequence length="57" mass="6591">MLSKMSSMHLGTVVSHQSKRTLMQTPMMMMMTMMVMTMLYMHIGMGTPMNIEEVIDF</sequence>
<name>A0A9D4L904_DREPO</name>
<organism evidence="2 3">
    <name type="scientific">Dreissena polymorpha</name>
    <name type="common">Zebra mussel</name>
    <name type="synonym">Mytilus polymorpha</name>
    <dbReference type="NCBI Taxonomy" id="45954"/>
    <lineage>
        <taxon>Eukaryota</taxon>
        <taxon>Metazoa</taxon>
        <taxon>Spiralia</taxon>
        <taxon>Lophotrochozoa</taxon>
        <taxon>Mollusca</taxon>
        <taxon>Bivalvia</taxon>
        <taxon>Autobranchia</taxon>
        <taxon>Heteroconchia</taxon>
        <taxon>Euheterodonta</taxon>
        <taxon>Imparidentia</taxon>
        <taxon>Neoheterodontei</taxon>
        <taxon>Myida</taxon>
        <taxon>Dreissenoidea</taxon>
        <taxon>Dreissenidae</taxon>
        <taxon>Dreissena</taxon>
    </lineage>
</organism>
<keyword evidence="1" id="KW-1133">Transmembrane helix</keyword>
<proteinExistence type="predicted"/>
<evidence type="ECO:0000313" key="3">
    <source>
        <dbReference type="Proteomes" id="UP000828390"/>
    </source>
</evidence>